<organism evidence="1 2">
    <name type="scientific">Schistosoma margrebowiei</name>
    <dbReference type="NCBI Taxonomy" id="48269"/>
    <lineage>
        <taxon>Eukaryota</taxon>
        <taxon>Metazoa</taxon>
        <taxon>Spiralia</taxon>
        <taxon>Lophotrochozoa</taxon>
        <taxon>Platyhelminthes</taxon>
        <taxon>Trematoda</taxon>
        <taxon>Digenea</taxon>
        <taxon>Strigeidida</taxon>
        <taxon>Schistosomatoidea</taxon>
        <taxon>Schistosomatidae</taxon>
        <taxon>Schistosoma</taxon>
    </lineage>
</organism>
<gene>
    <name evidence="1" type="ORF">SMRZ_LOCUS15763</name>
</gene>
<dbReference type="PANTHER" id="PTHR47027">
    <property type="entry name" value="REVERSE TRANSCRIPTASE DOMAIN-CONTAINING PROTEIN"/>
    <property type="match status" value="1"/>
</dbReference>
<dbReference type="InterPro" id="IPR045609">
    <property type="entry name" value="DUF6451"/>
</dbReference>
<sequence length="132" mass="14865">MGSSPSPSLTKPEKKGKKEKKLDEICTKQIKLDEEALEDVKIFTYVGSIIDEYGGSDTDVNPRIGKARAAYLQLENIENSKQLSVNTKVRIFSTNVNTVLLYRTDTLTTMKAIIKKIQVINNSCQCKILRIR</sequence>
<dbReference type="AlphaFoldDB" id="A0A183MI88"/>
<dbReference type="EMBL" id="UZAI01016994">
    <property type="protein sequence ID" value="VDP19106.1"/>
    <property type="molecule type" value="Genomic_DNA"/>
</dbReference>
<name>A0A183MI88_9TREM</name>
<evidence type="ECO:0000313" key="2">
    <source>
        <dbReference type="Proteomes" id="UP000277204"/>
    </source>
</evidence>
<evidence type="ECO:0000313" key="1">
    <source>
        <dbReference type="EMBL" id="VDP19106.1"/>
    </source>
</evidence>
<dbReference type="Proteomes" id="UP000277204">
    <property type="component" value="Unassembled WGS sequence"/>
</dbReference>
<dbReference type="PANTHER" id="PTHR47027:SF25">
    <property type="entry name" value="REVERSE TRANSCRIPTASE DOMAIN-CONTAINING PROTEIN"/>
    <property type="match status" value="1"/>
</dbReference>
<accession>A0A183MI88</accession>
<protein>
    <submittedName>
        <fullName evidence="1">Uncharacterized protein</fullName>
    </submittedName>
</protein>
<keyword evidence="2" id="KW-1185">Reference proteome</keyword>
<reference evidence="1 2" key="1">
    <citation type="submission" date="2018-11" db="EMBL/GenBank/DDBJ databases">
        <authorList>
            <consortium name="Pathogen Informatics"/>
        </authorList>
    </citation>
    <scope>NUCLEOTIDE SEQUENCE [LARGE SCALE GENOMIC DNA]</scope>
    <source>
        <strain evidence="1 2">Zambia</strain>
    </source>
</reference>
<dbReference type="Pfam" id="PF20049">
    <property type="entry name" value="DUF6451"/>
    <property type="match status" value="1"/>
</dbReference>
<proteinExistence type="predicted"/>